<dbReference type="Proteomes" id="UP000663829">
    <property type="component" value="Unassembled WGS sequence"/>
</dbReference>
<comment type="similarity">
    <text evidence="1">Belongs to the UPF0585 family.</text>
</comment>
<gene>
    <name evidence="2" type="ORF">GPM918_LOCUS13001</name>
    <name evidence="3" type="ORF">OVA965_LOCUS21229</name>
    <name evidence="4" type="ORF">SRO942_LOCUS13001</name>
    <name evidence="5" type="ORF">TMI583_LOCUS21823</name>
</gene>
<organism evidence="2 6">
    <name type="scientific">Didymodactylos carnosus</name>
    <dbReference type="NCBI Taxonomy" id="1234261"/>
    <lineage>
        <taxon>Eukaryota</taxon>
        <taxon>Metazoa</taxon>
        <taxon>Spiralia</taxon>
        <taxon>Gnathifera</taxon>
        <taxon>Rotifera</taxon>
        <taxon>Eurotatoria</taxon>
        <taxon>Bdelloidea</taxon>
        <taxon>Philodinida</taxon>
        <taxon>Philodinidae</taxon>
        <taxon>Didymodactylos</taxon>
    </lineage>
</organism>
<dbReference type="EMBL" id="CAJOBA010027501">
    <property type="protein sequence ID" value="CAF3941336.1"/>
    <property type="molecule type" value="Genomic_DNA"/>
</dbReference>
<dbReference type="Gene3D" id="3.40.50.150">
    <property type="entry name" value="Vaccinia Virus protein VP39"/>
    <property type="match status" value="1"/>
</dbReference>
<evidence type="ECO:0000313" key="3">
    <source>
        <dbReference type="EMBL" id="CAF1143151.1"/>
    </source>
</evidence>
<dbReference type="EMBL" id="CAJOBC010002918">
    <property type="protein sequence ID" value="CAF3758206.1"/>
    <property type="molecule type" value="Genomic_DNA"/>
</dbReference>
<evidence type="ECO:0000256" key="1">
    <source>
        <dbReference type="ARBA" id="ARBA00008308"/>
    </source>
</evidence>
<name>A0A814FRZ7_9BILA</name>
<reference evidence="2" key="1">
    <citation type="submission" date="2021-02" db="EMBL/GenBank/DDBJ databases">
        <authorList>
            <person name="Nowell W R."/>
        </authorList>
    </citation>
    <scope>NUCLEOTIDE SEQUENCE</scope>
</reference>
<dbReference type="OrthoDB" id="10258744at2759"/>
<dbReference type="Pfam" id="PF06080">
    <property type="entry name" value="DUF938"/>
    <property type="match status" value="1"/>
</dbReference>
<comment type="caution">
    <text evidence="2">The sequence shown here is derived from an EMBL/GenBank/DDBJ whole genome shotgun (WGS) entry which is preliminary data.</text>
</comment>
<keyword evidence="6" id="KW-1185">Reference proteome</keyword>
<evidence type="ECO:0000313" key="6">
    <source>
        <dbReference type="Proteomes" id="UP000663829"/>
    </source>
</evidence>
<dbReference type="EMBL" id="CAJNOQ010002918">
    <property type="protein sequence ID" value="CAF0985926.1"/>
    <property type="molecule type" value="Genomic_DNA"/>
</dbReference>
<sequence length="217" mass="25013">MIGTSDEDVQLANKLVDPAAENNKQPILNVLTQILPDDNPSYMVLELASGTGQHITYFAEHFPLIQFQPSDIEPQYLQSIRAHIREYEINAFTQNCLQPITIDLRAPPTPHKQVDCVYTANLTQIVPLEITRNLFSFAEKILRKNGFLIIYGPFAKDGHITPESNRKFNEYLQKHDERWGLKDINELTSLATKHQLQLRQIFDMPANNKILWFIKID</sequence>
<dbReference type="PANTHER" id="PTHR20974">
    <property type="entry name" value="UPF0585 PROTEIN CG18661"/>
    <property type="match status" value="1"/>
</dbReference>
<dbReference type="PANTHER" id="PTHR20974:SF0">
    <property type="entry name" value="UPF0585 PROTEIN CG18661"/>
    <property type="match status" value="1"/>
</dbReference>
<protein>
    <submittedName>
        <fullName evidence="2">Uncharacterized protein</fullName>
    </submittedName>
</protein>
<accession>A0A814FRZ7</accession>
<dbReference type="EMBL" id="CAJNOK010011571">
    <property type="protein sequence ID" value="CAF1143151.1"/>
    <property type="molecule type" value="Genomic_DNA"/>
</dbReference>
<dbReference type="AlphaFoldDB" id="A0A814FRZ7"/>
<dbReference type="InterPro" id="IPR010342">
    <property type="entry name" value="DUF938"/>
</dbReference>
<dbReference type="SUPFAM" id="SSF53335">
    <property type="entry name" value="S-adenosyl-L-methionine-dependent methyltransferases"/>
    <property type="match status" value="1"/>
</dbReference>
<evidence type="ECO:0000313" key="2">
    <source>
        <dbReference type="EMBL" id="CAF0985926.1"/>
    </source>
</evidence>
<evidence type="ECO:0000313" key="5">
    <source>
        <dbReference type="EMBL" id="CAF3941336.1"/>
    </source>
</evidence>
<dbReference type="Proteomes" id="UP000681722">
    <property type="component" value="Unassembled WGS sequence"/>
</dbReference>
<dbReference type="InterPro" id="IPR029063">
    <property type="entry name" value="SAM-dependent_MTases_sf"/>
</dbReference>
<dbReference type="Proteomes" id="UP000677228">
    <property type="component" value="Unassembled WGS sequence"/>
</dbReference>
<dbReference type="Proteomes" id="UP000682733">
    <property type="component" value="Unassembled WGS sequence"/>
</dbReference>
<evidence type="ECO:0000313" key="4">
    <source>
        <dbReference type="EMBL" id="CAF3758206.1"/>
    </source>
</evidence>
<proteinExistence type="inferred from homology"/>